<sequence>MNRQAVSGLVLILLSAFCYAAAAPIGKVMYAGGWTPEVVVFLRVLGTGLVLLIPTLIAMHGRWHAFARWQTWRDVITFGIVSVAGVQLLFFMSVEHLDVAIALLLEMTAPLMIVVWVWLRSRIRPSSLTFVGMGLAMFGLAFILDPRGAQLHLGSVLLALGAAVCLACYFLDSAKAEMPVPPIALVGFGMFVGAAAVGVYAFAGPRAQQLTTAPMSLGSVPVTWWQAIALIVLVTAGAYVTAAFGIRMIGATVASFVNLIEVPFSVVIAWVVLAELPVYAQAVGGLLLLAGVVFIKIGESRTAAREVVVSDVPVASLPVIEHVAVPEAVRTRSAAAEAVGA</sequence>
<dbReference type="SUPFAM" id="SSF103481">
    <property type="entry name" value="Multidrug resistance efflux transporter EmrE"/>
    <property type="match status" value="2"/>
</dbReference>
<evidence type="ECO:0000256" key="3">
    <source>
        <dbReference type="SAM" id="SignalP"/>
    </source>
</evidence>
<feature type="transmembrane region" description="Helical" evidence="2">
    <location>
        <begin position="223"/>
        <end position="246"/>
    </location>
</feature>
<reference evidence="5 6" key="1">
    <citation type="submission" date="2024-09" db="EMBL/GenBank/DDBJ databases">
        <authorList>
            <person name="Sun Q."/>
            <person name="Mori K."/>
        </authorList>
    </citation>
    <scope>NUCLEOTIDE SEQUENCE [LARGE SCALE GENOMIC DNA]</scope>
    <source>
        <strain evidence="5 6">JCM 11683</strain>
    </source>
</reference>
<comment type="caution">
    <text evidence="5">The sequence shown here is derived from an EMBL/GenBank/DDBJ whole genome shotgun (WGS) entry which is preliminary data.</text>
</comment>
<gene>
    <name evidence="5" type="ORF">ACFFN1_06660</name>
</gene>
<dbReference type="RefSeq" id="WP_376839741.1">
    <property type="nucleotide sequence ID" value="NZ_JBHMAU010000046.1"/>
</dbReference>
<keyword evidence="2" id="KW-0812">Transmembrane</keyword>
<feature type="domain" description="EamA" evidence="4">
    <location>
        <begin position="156"/>
        <end position="295"/>
    </location>
</feature>
<feature type="transmembrane region" description="Helical" evidence="2">
    <location>
        <begin position="38"/>
        <end position="59"/>
    </location>
</feature>
<feature type="signal peptide" evidence="3">
    <location>
        <begin position="1"/>
        <end position="20"/>
    </location>
</feature>
<dbReference type="InterPro" id="IPR000620">
    <property type="entry name" value="EamA_dom"/>
</dbReference>
<feature type="transmembrane region" description="Helical" evidence="2">
    <location>
        <begin position="126"/>
        <end position="144"/>
    </location>
</feature>
<dbReference type="PANTHER" id="PTHR22911">
    <property type="entry name" value="ACYL-MALONYL CONDENSING ENZYME-RELATED"/>
    <property type="match status" value="1"/>
</dbReference>
<feature type="chain" id="PRO_5046201284" evidence="3">
    <location>
        <begin position="21"/>
        <end position="341"/>
    </location>
</feature>
<feature type="transmembrane region" description="Helical" evidence="2">
    <location>
        <begin position="71"/>
        <end position="93"/>
    </location>
</feature>
<dbReference type="PANTHER" id="PTHR22911:SF79">
    <property type="entry name" value="MOBA-LIKE NTP TRANSFERASE DOMAIN-CONTAINING PROTEIN"/>
    <property type="match status" value="1"/>
</dbReference>
<feature type="transmembrane region" description="Helical" evidence="2">
    <location>
        <begin position="150"/>
        <end position="171"/>
    </location>
</feature>
<keyword evidence="3" id="KW-0732">Signal</keyword>
<dbReference type="EMBL" id="JBHMAU010000046">
    <property type="protein sequence ID" value="MFB9776082.1"/>
    <property type="molecule type" value="Genomic_DNA"/>
</dbReference>
<name>A0ABV5X0V0_9MICO</name>
<evidence type="ECO:0000256" key="1">
    <source>
        <dbReference type="ARBA" id="ARBA00007362"/>
    </source>
</evidence>
<keyword evidence="2" id="KW-0472">Membrane</keyword>
<feature type="transmembrane region" description="Helical" evidence="2">
    <location>
        <begin position="183"/>
        <end position="203"/>
    </location>
</feature>
<feature type="transmembrane region" description="Helical" evidence="2">
    <location>
        <begin position="99"/>
        <end position="119"/>
    </location>
</feature>
<organism evidence="5 6">
    <name type="scientific">Brevibacterium otitidis</name>
    <dbReference type="NCBI Taxonomy" id="53364"/>
    <lineage>
        <taxon>Bacteria</taxon>
        <taxon>Bacillati</taxon>
        <taxon>Actinomycetota</taxon>
        <taxon>Actinomycetes</taxon>
        <taxon>Micrococcales</taxon>
        <taxon>Brevibacteriaceae</taxon>
        <taxon>Brevibacterium</taxon>
    </lineage>
</organism>
<evidence type="ECO:0000256" key="2">
    <source>
        <dbReference type="SAM" id="Phobius"/>
    </source>
</evidence>
<keyword evidence="2" id="KW-1133">Transmembrane helix</keyword>
<protein>
    <submittedName>
        <fullName evidence="5">DMT family transporter</fullName>
    </submittedName>
</protein>
<comment type="similarity">
    <text evidence="1">Belongs to the EamA transporter family.</text>
</comment>
<proteinExistence type="inferred from homology"/>
<evidence type="ECO:0000313" key="6">
    <source>
        <dbReference type="Proteomes" id="UP001589707"/>
    </source>
</evidence>
<dbReference type="InterPro" id="IPR037185">
    <property type="entry name" value="EmrE-like"/>
</dbReference>
<accession>A0ABV5X0V0</accession>
<feature type="domain" description="EamA" evidence="4">
    <location>
        <begin position="7"/>
        <end position="144"/>
    </location>
</feature>
<dbReference type="Proteomes" id="UP001589707">
    <property type="component" value="Unassembled WGS sequence"/>
</dbReference>
<feature type="transmembrane region" description="Helical" evidence="2">
    <location>
        <begin position="253"/>
        <end position="272"/>
    </location>
</feature>
<keyword evidence="6" id="KW-1185">Reference proteome</keyword>
<evidence type="ECO:0000259" key="4">
    <source>
        <dbReference type="Pfam" id="PF00892"/>
    </source>
</evidence>
<feature type="transmembrane region" description="Helical" evidence="2">
    <location>
        <begin position="278"/>
        <end position="295"/>
    </location>
</feature>
<evidence type="ECO:0000313" key="5">
    <source>
        <dbReference type="EMBL" id="MFB9776082.1"/>
    </source>
</evidence>
<dbReference type="Pfam" id="PF00892">
    <property type="entry name" value="EamA"/>
    <property type="match status" value="2"/>
</dbReference>